<reference evidence="5" key="1">
    <citation type="submission" date="2012-12" db="EMBL/GenBank/DDBJ databases">
        <authorList>
            <person name="Hellsten U."/>
            <person name="Grimwood J."/>
            <person name="Chapman J.A."/>
            <person name="Shapiro H."/>
            <person name="Aerts A."/>
            <person name="Otillar R.P."/>
            <person name="Terry A.Y."/>
            <person name="Boore J.L."/>
            <person name="Simakov O."/>
            <person name="Marletaz F."/>
            <person name="Cho S.-J."/>
            <person name="Edsinger-Gonzales E."/>
            <person name="Havlak P."/>
            <person name="Kuo D.-H."/>
            <person name="Larsson T."/>
            <person name="Lv J."/>
            <person name="Arendt D."/>
            <person name="Savage R."/>
            <person name="Osoegawa K."/>
            <person name="de Jong P."/>
            <person name="Lindberg D.R."/>
            <person name="Seaver E.C."/>
            <person name="Weisblat D.A."/>
            <person name="Putnam N.H."/>
            <person name="Grigoriev I.V."/>
            <person name="Rokhsar D.S."/>
        </authorList>
    </citation>
    <scope>NUCLEOTIDE SEQUENCE</scope>
</reference>
<dbReference type="EMBL" id="KB096590">
    <property type="protein sequence ID" value="ESO03782.1"/>
    <property type="molecule type" value="Genomic_DNA"/>
</dbReference>
<sequence length="195" mass="21309">MGSKSTASLALLTTFIVALFSSSCHAIKCYDTEQLALYANSSNLNMKSCISKYLFCSAFRGYSNDIKKLKQILLIPAKTGVLYYLMRCDNYDMTSKDITLNRCYSNDSYANTYTNAVACFCDADYCNDADAFTKFTLLSEPTSTTTTAAPTTTTTTMTTTFITPKANDANDVKLNVAVHALVTAVSFLLGFSVIL</sequence>
<keyword evidence="2" id="KW-0732">Signal</keyword>
<feature type="transmembrane region" description="Helical" evidence="1">
    <location>
        <begin position="176"/>
        <end position="194"/>
    </location>
</feature>
<dbReference type="KEGG" id="hro:HELRODRAFT_191957"/>
<reference evidence="4" key="3">
    <citation type="submission" date="2015-06" db="UniProtKB">
        <authorList>
            <consortium name="EnsemblMetazoa"/>
        </authorList>
    </citation>
    <scope>IDENTIFICATION</scope>
</reference>
<gene>
    <name evidence="4" type="primary">20212108</name>
    <name evidence="3" type="ORF">HELRODRAFT_191957</name>
</gene>
<accession>T1FTG1</accession>
<keyword evidence="1" id="KW-0472">Membrane</keyword>
<dbReference type="EMBL" id="AMQM01004552">
    <property type="status" value="NOT_ANNOTATED_CDS"/>
    <property type="molecule type" value="Genomic_DNA"/>
</dbReference>
<dbReference type="Proteomes" id="UP000015101">
    <property type="component" value="Unassembled WGS sequence"/>
</dbReference>
<keyword evidence="1" id="KW-0812">Transmembrane</keyword>
<feature type="signal peptide" evidence="2">
    <location>
        <begin position="1"/>
        <end position="26"/>
    </location>
</feature>
<evidence type="ECO:0000256" key="1">
    <source>
        <dbReference type="SAM" id="Phobius"/>
    </source>
</evidence>
<proteinExistence type="predicted"/>
<dbReference type="CTD" id="20212108"/>
<evidence type="ECO:0000313" key="4">
    <source>
        <dbReference type="EnsemblMetazoa" id="HelroP191957"/>
    </source>
</evidence>
<dbReference type="EnsemblMetazoa" id="HelroT191957">
    <property type="protein sequence ID" value="HelroP191957"/>
    <property type="gene ID" value="HelroG191957"/>
</dbReference>
<evidence type="ECO:0000313" key="5">
    <source>
        <dbReference type="Proteomes" id="UP000015101"/>
    </source>
</evidence>
<evidence type="ECO:0000313" key="3">
    <source>
        <dbReference type="EMBL" id="ESO03782.1"/>
    </source>
</evidence>
<organism evidence="4 5">
    <name type="scientific">Helobdella robusta</name>
    <name type="common">Californian leech</name>
    <dbReference type="NCBI Taxonomy" id="6412"/>
    <lineage>
        <taxon>Eukaryota</taxon>
        <taxon>Metazoa</taxon>
        <taxon>Spiralia</taxon>
        <taxon>Lophotrochozoa</taxon>
        <taxon>Annelida</taxon>
        <taxon>Clitellata</taxon>
        <taxon>Hirudinea</taxon>
        <taxon>Rhynchobdellida</taxon>
        <taxon>Glossiphoniidae</taxon>
        <taxon>Helobdella</taxon>
    </lineage>
</organism>
<name>T1FTG1_HELRO</name>
<keyword evidence="1" id="KW-1133">Transmembrane helix</keyword>
<reference evidence="3 5" key="2">
    <citation type="journal article" date="2013" name="Nature">
        <title>Insights into bilaterian evolution from three spiralian genomes.</title>
        <authorList>
            <person name="Simakov O."/>
            <person name="Marletaz F."/>
            <person name="Cho S.J."/>
            <person name="Edsinger-Gonzales E."/>
            <person name="Havlak P."/>
            <person name="Hellsten U."/>
            <person name="Kuo D.H."/>
            <person name="Larsson T."/>
            <person name="Lv J."/>
            <person name="Arendt D."/>
            <person name="Savage R."/>
            <person name="Osoegawa K."/>
            <person name="de Jong P."/>
            <person name="Grimwood J."/>
            <person name="Chapman J.A."/>
            <person name="Shapiro H."/>
            <person name="Aerts A."/>
            <person name="Otillar R.P."/>
            <person name="Terry A.Y."/>
            <person name="Boore J.L."/>
            <person name="Grigoriev I.V."/>
            <person name="Lindberg D.R."/>
            <person name="Seaver E.C."/>
            <person name="Weisblat D.A."/>
            <person name="Putnam N.H."/>
            <person name="Rokhsar D.S."/>
        </authorList>
    </citation>
    <scope>NUCLEOTIDE SEQUENCE</scope>
</reference>
<dbReference type="GeneID" id="20212108"/>
<dbReference type="PROSITE" id="PS51257">
    <property type="entry name" value="PROKAR_LIPOPROTEIN"/>
    <property type="match status" value="1"/>
</dbReference>
<keyword evidence="5" id="KW-1185">Reference proteome</keyword>
<dbReference type="RefSeq" id="XP_009018339.1">
    <property type="nucleotide sequence ID" value="XM_009020091.1"/>
</dbReference>
<dbReference type="InParanoid" id="T1FTG1"/>
<protein>
    <recommendedName>
        <fullName evidence="6">Protein quiver</fullName>
    </recommendedName>
</protein>
<feature type="chain" id="PRO_5010980979" description="Protein quiver" evidence="2">
    <location>
        <begin position="27"/>
        <end position="195"/>
    </location>
</feature>
<evidence type="ECO:0000256" key="2">
    <source>
        <dbReference type="SAM" id="SignalP"/>
    </source>
</evidence>
<dbReference type="HOGENOM" id="CLU_1397738_0_0_1"/>
<evidence type="ECO:0008006" key="6">
    <source>
        <dbReference type="Google" id="ProtNLM"/>
    </source>
</evidence>
<dbReference type="AlphaFoldDB" id="T1FTG1"/>